<reference evidence="2 3" key="1">
    <citation type="submission" date="2014-01" db="EMBL/GenBank/DDBJ databases">
        <title>Sulfitobacter donghicola JCM 14565 Genome Sequencing.</title>
        <authorList>
            <person name="Lai Q."/>
            <person name="Hong Z."/>
        </authorList>
    </citation>
    <scope>NUCLEOTIDE SEQUENCE [LARGE SCALE GENOMIC DNA]</scope>
    <source>
        <strain evidence="2 3">JCM 14565</strain>
    </source>
</reference>
<dbReference type="eggNOG" id="COG3598">
    <property type="taxonomic scope" value="Bacteria"/>
</dbReference>
<dbReference type="InterPro" id="IPR045951">
    <property type="entry name" value="DUF6371"/>
</dbReference>
<dbReference type="InterPro" id="IPR034154">
    <property type="entry name" value="TOPRIM_DnaG/twinkle"/>
</dbReference>
<feature type="non-terminal residue" evidence="2">
    <location>
        <position position="1"/>
    </location>
</feature>
<feature type="domain" description="DUF6371" evidence="1">
    <location>
        <begin position="33"/>
        <end position="99"/>
    </location>
</feature>
<dbReference type="SUPFAM" id="SSF56731">
    <property type="entry name" value="DNA primase core"/>
    <property type="match status" value="1"/>
</dbReference>
<evidence type="ECO:0000313" key="2">
    <source>
        <dbReference type="EMBL" id="KEJ87690.1"/>
    </source>
</evidence>
<feature type="non-terminal residue" evidence="2">
    <location>
        <position position="140"/>
    </location>
</feature>
<dbReference type="STRING" id="1300350.Z948_19"/>
<dbReference type="Proteomes" id="UP000027734">
    <property type="component" value="Unassembled WGS sequence"/>
</dbReference>
<dbReference type="CDD" id="cd01029">
    <property type="entry name" value="TOPRIM_primases"/>
    <property type="match status" value="1"/>
</dbReference>
<dbReference type="EMBL" id="JAMC01000066">
    <property type="protein sequence ID" value="KEJ87690.1"/>
    <property type="molecule type" value="Genomic_DNA"/>
</dbReference>
<organism evidence="2 3">
    <name type="scientific">Sulfitobacter donghicola DSW-25 = KCTC 12864 = JCM 14565</name>
    <dbReference type="NCBI Taxonomy" id="1300350"/>
    <lineage>
        <taxon>Bacteria</taxon>
        <taxon>Pseudomonadati</taxon>
        <taxon>Pseudomonadota</taxon>
        <taxon>Alphaproteobacteria</taxon>
        <taxon>Rhodobacterales</taxon>
        <taxon>Roseobacteraceae</taxon>
        <taxon>Sulfitobacter</taxon>
    </lineage>
</organism>
<protein>
    <recommendedName>
        <fullName evidence="1">DUF6371 domain-containing protein</fullName>
    </recommendedName>
</protein>
<evidence type="ECO:0000313" key="3">
    <source>
        <dbReference type="Proteomes" id="UP000027734"/>
    </source>
</evidence>
<dbReference type="Gene3D" id="3.40.1360.10">
    <property type="match status" value="1"/>
</dbReference>
<dbReference type="Pfam" id="PF19898">
    <property type="entry name" value="DUF6371"/>
    <property type="match status" value="1"/>
</dbReference>
<sequence>EDATKTVKTFRPAIFVANPDGSHTWQYKAPPAPRSLYGRPALATMSDAPVLIVEGETCADSAQEAFPTVAVVTWPGGSNSVRKADFSPLKGRNVMIMPDHDEAGAKAAIALVKILHEAGANSVRVIAIEALLKDKIGSAP</sequence>
<proteinExistence type="predicted"/>
<name>A0A073IDP0_9RHOB</name>
<evidence type="ECO:0000259" key="1">
    <source>
        <dbReference type="Pfam" id="PF19898"/>
    </source>
</evidence>
<comment type="caution">
    <text evidence="2">The sequence shown here is derived from an EMBL/GenBank/DDBJ whole genome shotgun (WGS) entry which is preliminary data.</text>
</comment>
<gene>
    <name evidence="2" type="ORF">DSW25_14645</name>
</gene>
<dbReference type="AlphaFoldDB" id="A0A073IDP0"/>
<keyword evidence="3" id="KW-1185">Reference proteome</keyword>
<accession>A0A073IDP0</accession>